<dbReference type="RefSeq" id="WP_345291920.1">
    <property type="nucleotide sequence ID" value="NZ_BAABFV010000001.1"/>
</dbReference>
<evidence type="ECO:0000313" key="3">
    <source>
        <dbReference type="EMBL" id="GAA4358278.1"/>
    </source>
</evidence>
<organism evidence="3 4">
    <name type="scientific">Kangiella marina</name>
    <dbReference type="NCBI Taxonomy" id="1079178"/>
    <lineage>
        <taxon>Bacteria</taxon>
        <taxon>Pseudomonadati</taxon>
        <taxon>Pseudomonadota</taxon>
        <taxon>Gammaproteobacteria</taxon>
        <taxon>Kangiellales</taxon>
        <taxon>Kangiellaceae</taxon>
        <taxon>Kangiella</taxon>
    </lineage>
</organism>
<dbReference type="Proteomes" id="UP001501011">
    <property type="component" value="Unassembled WGS sequence"/>
</dbReference>
<dbReference type="InterPro" id="IPR050190">
    <property type="entry name" value="UPF0213_domain"/>
</dbReference>
<dbReference type="CDD" id="cd10448">
    <property type="entry name" value="GIY-YIG_unchar_3"/>
    <property type="match status" value="1"/>
</dbReference>
<comment type="caution">
    <text evidence="3">The sequence shown here is derived from an EMBL/GenBank/DDBJ whole genome shotgun (WGS) entry which is preliminary data.</text>
</comment>
<evidence type="ECO:0000313" key="4">
    <source>
        <dbReference type="Proteomes" id="UP001501011"/>
    </source>
</evidence>
<accession>A0ABP8IGF2</accession>
<keyword evidence="4" id="KW-1185">Reference proteome</keyword>
<feature type="domain" description="GIY-YIG" evidence="2">
    <location>
        <begin position="3"/>
        <end position="80"/>
    </location>
</feature>
<proteinExistence type="inferred from homology"/>
<dbReference type="PROSITE" id="PS50164">
    <property type="entry name" value="GIY_YIG"/>
    <property type="match status" value="1"/>
</dbReference>
<dbReference type="EMBL" id="BAABFV010000001">
    <property type="protein sequence ID" value="GAA4358278.1"/>
    <property type="molecule type" value="Genomic_DNA"/>
</dbReference>
<dbReference type="InterPro" id="IPR035901">
    <property type="entry name" value="GIY-YIG_endonuc_sf"/>
</dbReference>
<dbReference type="Gene3D" id="3.40.1440.10">
    <property type="entry name" value="GIY-YIG endonuclease"/>
    <property type="match status" value="1"/>
</dbReference>
<sequence length="96" mass="11876">MEKEFYVYIMANHRNGALYTGVTSNLIKRVWQHKYDSTEGFTYKYQIHDLVYFEKHESSYSAIQREKRLKEWQRKWKLDLIESVNPYWNDLYETII</sequence>
<dbReference type="PANTHER" id="PTHR34477:SF5">
    <property type="entry name" value="BSL5627 PROTEIN"/>
    <property type="match status" value="1"/>
</dbReference>
<dbReference type="SMART" id="SM00465">
    <property type="entry name" value="GIYc"/>
    <property type="match status" value="1"/>
</dbReference>
<evidence type="ECO:0000256" key="1">
    <source>
        <dbReference type="ARBA" id="ARBA00007435"/>
    </source>
</evidence>
<comment type="similarity">
    <text evidence="1">Belongs to the UPF0213 family.</text>
</comment>
<dbReference type="SUPFAM" id="SSF82771">
    <property type="entry name" value="GIY-YIG endonuclease"/>
    <property type="match status" value="1"/>
</dbReference>
<gene>
    <name evidence="3" type="ORF">GCM10023151_08150</name>
</gene>
<protein>
    <submittedName>
        <fullName evidence="3">GIY-YIG nuclease family protein</fullName>
    </submittedName>
</protein>
<dbReference type="PANTHER" id="PTHR34477">
    <property type="entry name" value="UPF0213 PROTEIN YHBQ"/>
    <property type="match status" value="1"/>
</dbReference>
<reference evidence="4" key="1">
    <citation type="journal article" date="2019" name="Int. J. Syst. Evol. Microbiol.">
        <title>The Global Catalogue of Microorganisms (GCM) 10K type strain sequencing project: providing services to taxonomists for standard genome sequencing and annotation.</title>
        <authorList>
            <consortium name="The Broad Institute Genomics Platform"/>
            <consortium name="The Broad Institute Genome Sequencing Center for Infectious Disease"/>
            <person name="Wu L."/>
            <person name="Ma J."/>
        </authorList>
    </citation>
    <scope>NUCLEOTIDE SEQUENCE [LARGE SCALE GENOMIC DNA]</scope>
    <source>
        <strain evidence="4">JCM 17728</strain>
    </source>
</reference>
<name>A0ABP8IGF2_9GAMM</name>
<dbReference type="InterPro" id="IPR000305">
    <property type="entry name" value="GIY-YIG_endonuc"/>
</dbReference>
<evidence type="ECO:0000259" key="2">
    <source>
        <dbReference type="PROSITE" id="PS50164"/>
    </source>
</evidence>
<dbReference type="Pfam" id="PF01541">
    <property type="entry name" value="GIY-YIG"/>
    <property type="match status" value="1"/>
</dbReference>